<dbReference type="OrthoDB" id="9786493at2"/>
<evidence type="ECO:0000256" key="3">
    <source>
        <dbReference type="ARBA" id="ARBA00022989"/>
    </source>
</evidence>
<dbReference type="InterPro" id="IPR000292">
    <property type="entry name" value="For/NO2_transpt"/>
</dbReference>
<evidence type="ECO:0000256" key="2">
    <source>
        <dbReference type="ARBA" id="ARBA00022692"/>
    </source>
</evidence>
<keyword evidence="4" id="KW-0472">Membrane</keyword>
<name>A0A6A8SGD3_9FIRM</name>
<dbReference type="GO" id="GO:0005886">
    <property type="term" value="C:plasma membrane"/>
    <property type="evidence" value="ECO:0007669"/>
    <property type="project" value="TreeGrafter"/>
</dbReference>
<dbReference type="PANTHER" id="PTHR30520:SF6">
    <property type="entry name" value="FORMATE_NITRATE FAMILY TRANSPORTER (EUROFUNG)"/>
    <property type="match status" value="1"/>
</dbReference>
<evidence type="ECO:0000313" key="7">
    <source>
        <dbReference type="Proteomes" id="UP000487649"/>
    </source>
</evidence>
<proteinExistence type="inferred from homology"/>
<dbReference type="InterPro" id="IPR023271">
    <property type="entry name" value="Aquaporin-like"/>
</dbReference>
<accession>A0A6A8SGD3</accession>
<comment type="subcellular location">
    <subcellularLocation>
        <location evidence="1">Membrane</location>
        <topology evidence="1">Multi-pass membrane protein</topology>
    </subcellularLocation>
</comment>
<dbReference type="Proteomes" id="UP000487649">
    <property type="component" value="Unassembled WGS sequence"/>
</dbReference>
<dbReference type="EMBL" id="WMQE01000014">
    <property type="protein sequence ID" value="MTK21274.1"/>
    <property type="molecule type" value="Genomic_DNA"/>
</dbReference>
<comment type="caution">
    <text evidence="6">The sequence shown here is derived from an EMBL/GenBank/DDBJ whole genome shotgun (WGS) entry which is preliminary data.</text>
</comment>
<sequence>MEGYFMQQMLAPKEIAEATVGVGKYKTSKKNSIVFVSAMLAGLFIGLGYTGYLIVSGIMADAAVGKVVGALLFPVGLLLVLIAGADLFTGNTLVTMAWYKKEIKLGDVAKNLSIVWLGNLVGALFLVVLVYYSNTFTGSIAEGVMHLAEKKVHLNMVELLTRSTLCNILVAITVYMSYAAKDVTGKVIISYIPIWLFVITGFEHCVANMFVLPMGYLLGADLTIGQIMANIIPVTIGNIIGGMLVTAAYYFLFLKDKDHH</sequence>
<protein>
    <submittedName>
        <fullName evidence="6">Formate/nitrite transporter family protein</fullName>
    </submittedName>
</protein>
<dbReference type="AlphaFoldDB" id="A0A6A8SGD3"/>
<evidence type="ECO:0000256" key="1">
    <source>
        <dbReference type="ARBA" id="ARBA00004141"/>
    </source>
</evidence>
<gene>
    <name evidence="6" type="ORF">GMA92_07560</name>
</gene>
<evidence type="ECO:0000256" key="4">
    <source>
        <dbReference type="ARBA" id="ARBA00023136"/>
    </source>
</evidence>
<keyword evidence="3" id="KW-1133">Transmembrane helix</keyword>
<dbReference type="GO" id="GO:0015499">
    <property type="term" value="F:formate transmembrane transporter activity"/>
    <property type="evidence" value="ECO:0007669"/>
    <property type="project" value="TreeGrafter"/>
</dbReference>
<dbReference type="PANTHER" id="PTHR30520">
    <property type="entry name" value="FORMATE TRANSPORTER-RELATED"/>
    <property type="match status" value="1"/>
</dbReference>
<keyword evidence="2" id="KW-0812">Transmembrane</keyword>
<dbReference type="PROSITE" id="PS01005">
    <property type="entry name" value="FORMATE_NITRITE_TP_1"/>
    <property type="match status" value="1"/>
</dbReference>
<dbReference type="Pfam" id="PF01226">
    <property type="entry name" value="Form_Nir_trans"/>
    <property type="match status" value="1"/>
</dbReference>
<organism evidence="6 7">
    <name type="scientific">Turicibacter sanguinis</name>
    <dbReference type="NCBI Taxonomy" id="154288"/>
    <lineage>
        <taxon>Bacteria</taxon>
        <taxon>Bacillati</taxon>
        <taxon>Bacillota</taxon>
        <taxon>Erysipelotrichia</taxon>
        <taxon>Erysipelotrichales</taxon>
        <taxon>Turicibacteraceae</taxon>
        <taxon>Turicibacter</taxon>
    </lineage>
</organism>
<reference evidence="6 7" key="1">
    <citation type="journal article" date="2019" name="Nat. Med.">
        <title>A library of human gut bacterial isolates paired with longitudinal multiomics data enables mechanistic microbiome research.</title>
        <authorList>
            <person name="Poyet M."/>
            <person name="Groussin M."/>
            <person name="Gibbons S.M."/>
            <person name="Avila-Pacheco J."/>
            <person name="Jiang X."/>
            <person name="Kearney S.M."/>
            <person name="Perrotta A.R."/>
            <person name="Berdy B."/>
            <person name="Zhao S."/>
            <person name="Lieberman T.D."/>
            <person name="Swanson P.K."/>
            <person name="Smith M."/>
            <person name="Roesemann S."/>
            <person name="Alexander J.E."/>
            <person name="Rich S.A."/>
            <person name="Livny J."/>
            <person name="Vlamakis H."/>
            <person name="Clish C."/>
            <person name="Bullock K."/>
            <person name="Deik A."/>
            <person name="Scott J."/>
            <person name="Pierce K.A."/>
            <person name="Xavier R.J."/>
            <person name="Alm E.J."/>
        </authorList>
    </citation>
    <scope>NUCLEOTIDE SEQUENCE [LARGE SCALE GENOMIC DNA]</scope>
    <source>
        <strain evidence="6 7">BIOML-A198</strain>
    </source>
</reference>
<dbReference type="InterPro" id="IPR024002">
    <property type="entry name" value="For/NO2_transpt_CS"/>
</dbReference>
<comment type="similarity">
    <text evidence="5">Belongs to the FNT transporter (TC 1.A.16) family.</text>
</comment>
<dbReference type="Gene3D" id="1.20.1080.10">
    <property type="entry name" value="Glycerol uptake facilitator protein"/>
    <property type="match status" value="1"/>
</dbReference>
<evidence type="ECO:0000313" key="6">
    <source>
        <dbReference type="EMBL" id="MTK21274.1"/>
    </source>
</evidence>
<evidence type="ECO:0000256" key="5">
    <source>
        <dbReference type="ARBA" id="ARBA00049660"/>
    </source>
</evidence>